<proteinExistence type="predicted"/>
<name>A0A369PWP1_9SPHI</name>
<dbReference type="EMBL" id="QPKV01000008">
    <property type="protein sequence ID" value="RDC55109.1"/>
    <property type="molecule type" value="Genomic_DNA"/>
</dbReference>
<evidence type="ECO:0000256" key="1">
    <source>
        <dbReference type="SAM" id="Coils"/>
    </source>
</evidence>
<evidence type="ECO:0000256" key="2">
    <source>
        <dbReference type="SAM" id="SignalP"/>
    </source>
</evidence>
<protein>
    <recommendedName>
        <fullName evidence="5">DUF3251 domain-containing protein</fullName>
    </recommendedName>
</protein>
<sequence length="186" mass="21221">MKKFLFLLLLSGQIGFAQTNLQALKEENNKLKSQNQTLQDELTTLKKQNDYFRETLKIFEEKIKTISNSKIDCTMLSCEGNKQDQTVKLQFLLTNNDIKKNLLFSPDSYGKAIDLQGNTLKANNIIFGPNKYAADLETDIPTKLTIVFPGILPSTALLKMIELKCTTTNDFKNLNFVFKDISIIWK</sequence>
<dbReference type="Proteomes" id="UP000253961">
    <property type="component" value="Unassembled WGS sequence"/>
</dbReference>
<evidence type="ECO:0000313" key="4">
    <source>
        <dbReference type="Proteomes" id="UP000253961"/>
    </source>
</evidence>
<reference evidence="3 4" key="1">
    <citation type="submission" date="2018-07" db="EMBL/GenBank/DDBJ databases">
        <title>Pedobacter sp. nov., isolated from soil.</title>
        <authorList>
            <person name="Zhou L.Y."/>
            <person name="Du Z.J."/>
        </authorList>
    </citation>
    <scope>NUCLEOTIDE SEQUENCE [LARGE SCALE GENOMIC DNA]</scope>
    <source>
        <strain evidence="3 4">JDX94</strain>
    </source>
</reference>
<comment type="caution">
    <text evidence="3">The sequence shown here is derived from an EMBL/GenBank/DDBJ whole genome shotgun (WGS) entry which is preliminary data.</text>
</comment>
<feature type="signal peptide" evidence="2">
    <location>
        <begin position="1"/>
        <end position="17"/>
    </location>
</feature>
<evidence type="ECO:0000313" key="3">
    <source>
        <dbReference type="EMBL" id="RDC55109.1"/>
    </source>
</evidence>
<accession>A0A369PWP1</accession>
<dbReference type="AlphaFoldDB" id="A0A369PWP1"/>
<organism evidence="3 4">
    <name type="scientific">Pedobacter chinensis</name>
    <dbReference type="NCBI Taxonomy" id="2282421"/>
    <lineage>
        <taxon>Bacteria</taxon>
        <taxon>Pseudomonadati</taxon>
        <taxon>Bacteroidota</taxon>
        <taxon>Sphingobacteriia</taxon>
        <taxon>Sphingobacteriales</taxon>
        <taxon>Sphingobacteriaceae</taxon>
        <taxon>Pedobacter</taxon>
    </lineage>
</organism>
<feature type="chain" id="PRO_5016662744" description="DUF3251 domain-containing protein" evidence="2">
    <location>
        <begin position="18"/>
        <end position="186"/>
    </location>
</feature>
<dbReference type="RefSeq" id="WP_115404220.1">
    <property type="nucleotide sequence ID" value="NZ_QPKV01000008.1"/>
</dbReference>
<keyword evidence="1" id="KW-0175">Coiled coil</keyword>
<keyword evidence="4" id="KW-1185">Reference proteome</keyword>
<evidence type="ECO:0008006" key="5">
    <source>
        <dbReference type="Google" id="ProtNLM"/>
    </source>
</evidence>
<keyword evidence="2" id="KW-0732">Signal</keyword>
<feature type="coiled-coil region" evidence="1">
    <location>
        <begin position="14"/>
        <end position="48"/>
    </location>
</feature>
<gene>
    <name evidence="3" type="ORF">DU508_18330</name>
</gene>